<feature type="domain" description="Mur ligase central" evidence="15">
    <location>
        <begin position="131"/>
        <end position="336"/>
    </location>
</feature>
<dbReference type="GO" id="GO:0005524">
    <property type="term" value="F:ATP binding"/>
    <property type="evidence" value="ECO:0007669"/>
    <property type="project" value="UniProtKB-UniRule"/>
</dbReference>
<dbReference type="GO" id="GO:0000287">
    <property type="term" value="F:magnesium ion binding"/>
    <property type="evidence" value="ECO:0007669"/>
    <property type="project" value="UniProtKB-UniRule"/>
</dbReference>
<evidence type="ECO:0000259" key="14">
    <source>
        <dbReference type="Pfam" id="PF02875"/>
    </source>
</evidence>
<dbReference type="PANTHER" id="PTHR23135:SF4">
    <property type="entry name" value="UDP-N-ACETYLMURAMOYL-L-ALANYL-D-GLUTAMATE--2,6-DIAMINOPIMELATE LIGASE MURE HOMOLOG, CHLOROPLASTIC"/>
    <property type="match status" value="1"/>
</dbReference>
<dbReference type="InterPro" id="IPR013221">
    <property type="entry name" value="Mur_ligase_cen"/>
</dbReference>
<dbReference type="PANTHER" id="PTHR23135">
    <property type="entry name" value="MUR LIGASE FAMILY MEMBER"/>
    <property type="match status" value="1"/>
</dbReference>
<proteinExistence type="inferred from homology"/>
<dbReference type="GO" id="GO:0004326">
    <property type="term" value="F:tetrahydrofolylpolyglutamate synthase activity"/>
    <property type="evidence" value="ECO:0007669"/>
    <property type="project" value="InterPro"/>
</dbReference>
<keyword evidence="6 11" id="KW-0067">ATP-binding</keyword>
<dbReference type="InterPro" id="IPR005761">
    <property type="entry name" value="UDP-N-AcMur-Glu-dNH2Pim_ligase"/>
</dbReference>
<keyword evidence="2 11" id="KW-0963">Cytoplasm</keyword>
<dbReference type="NCBIfam" id="TIGR01085">
    <property type="entry name" value="murE"/>
    <property type="match status" value="1"/>
</dbReference>
<protein>
    <recommendedName>
        <fullName evidence="11">UDP-N-acetylmuramyl-tripeptide synthetase</fullName>
        <ecNumber evidence="11">6.3.2.-</ecNumber>
    </recommendedName>
    <alternativeName>
        <fullName evidence="11">UDP-MurNAc-tripeptide synthetase</fullName>
    </alternativeName>
</protein>
<evidence type="ECO:0000256" key="8">
    <source>
        <dbReference type="ARBA" id="ARBA00022984"/>
    </source>
</evidence>
<feature type="domain" description="Mur ligase C-terminal" evidence="14">
    <location>
        <begin position="362"/>
        <end position="490"/>
    </location>
</feature>
<feature type="binding site" evidence="11">
    <location>
        <position position="46"/>
    </location>
    <ligand>
        <name>UDP-N-acetyl-alpha-D-muramoyl-L-alanyl-D-glutamate</name>
        <dbReference type="ChEBI" id="CHEBI:83900"/>
    </ligand>
</feature>
<evidence type="ECO:0000256" key="11">
    <source>
        <dbReference type="HAMAP-Rule" id="MF_00208"/>
    </source>
</evidence>
<feature type="binding site" evidence="11">
    <location>
        <position position="202"/>
    </location>
    <ligand>
        <name>UDP-N-acetyl-alpha-D-muramoyl-L-alanyl-D-glutamate</name>
        <dbReference type="ChEBI" id="CHEBI:83900"/>
    </ligand>
</feature>
<dbReference type="PROSITE" id="PS01011">
    <property type="entry name" value="FOLYLPOLYGLU_SYNT_1"/>
    <property type="match status" value="1"/>
</dbReference>
<keyword evidence="4 11" id="KW-0132">Cell division</keyword>
<dbReference type="GO" id="GO:0005737">
    <property type="term" value="C:cytoplasm"/>
    <property type="evidence" value="ECO:0007669"/>
    <property type="project" value="UniProtKB-SubCell"/>
</dbReference>
<comment type="cofactor">
    <cofactor evidence="11">
        <name>Mg(2+)</name>
        <dbReference type="ChEBI" id="CHEBI:18420"/>
    </cofactor>
</comment>
<evidence type="ECO:0000256" key="1">
    <source>
        <dbReference type="ARBA" id="ARBA00005898"/>
    </source>
</evidence>
<dbReference type="InterPro" id="IPR035911">
    <property type="entry name" value="MurE/MurF_N"/>
</dbReference>
<comment type="caution">
    <text evidence="11">Lacks conserved residue(s) required for the propagation of feature annotation.</text>
</comment>
<keyword evidence="3 11" id="KW-0436">Ligase</keyword>
<keyword evidence="9 11" id="KW-0131">Cell cycle</keyword>
<evidence type="ECO:0000313" key="17">
    <source>
        <dbReference type="Proteomes" id="UP000076998"/>
    </source>
</evidence>
<dbReference type="Proteomes" id="UP000076998">
    <property type="component" value="Unassembled WGS sequence"/>
</dbReference>
<dbReference type="HAMAP" id="MF_00208">
    <property type="entry name" value="MurE"/>
    <property type="match status" value="1"/>
</dbReference>
<keyword evidence="8 11" id="KW-0573">Peptidoglycan synthesis</keyword>
<dbReference type="Gene3D" id="3.90.190.20">
    <property type="entry name" value="Mur ligase, C-terminal domain"/>
    <property type="match status" value="1"/>
</dbReference>
<dbReference type="InterPro" id="IPR004101">
    <property type="entry name" value="Mur_ligase_C"/>
</dbReference>
<organism evidence="16 17">
    <name type="scientific">Microbacterium oleivorans</name>
    <dbReference type="NCBI Taxonomy" id="273677"/>
    <lineage>
        <taxon>Bacteria</taxon>
        <taxon>Bacillati</taxon>
        <taxon>Actinomycetota</taxon>
        <taxon>Actinomycetes</taxon>
        <taxon>Micrococcales</taxon>
        <taxon>Microbacteriaceae</taxon>
        <taxon>Microbacterium</taxon>
    </lineage>
</organism>
<keyword evidence="5 11" id="KW-0547">Nucleotide-binding</keyword>
<evidence type="ECO:0000313" key="16">
    <source>
        <dbReference type="EMBL" id="OAH50984.1"/>
    </source>
</evidence>
<reference evidence="16 17" key="1">
    <citation type="submission" date="2016-02" db="EMBL/GenBank/DDBJ databases">
        <authorList>
            <person name="Wen L."/>
            <person name="He K."/>
            <person name="Yang H."/>
        </authorList>
    </citation>
    <scope>NUCLEOTIDE SEQUENCE [LARGE SCALE GENOMIC DNA]</scope>
    <source>
        <strain evidence="16 17">CD11_3</strain>
    </source>
</reference>
<dbReference type="InterPro" id="IPR018109">
    <property type="entry name" value="Folylpolyglutamate_synth_CS"/>
</dbReference>
<dbReference type="AlphaFoldDB" id="A0A177KCX7"/>
<dbReference type="GO" id="GO:0071555">
    <property type="term" value="P:cell wall organization"/>
    <property type="evidence" value="ECO:0007669"/>
    <property type="project" value="UniProtKB-KW"/>
</dbReference>
<sequence>MQNPSAPPPVLRPSHPRAVPLQDVAAHLGATTSGDLAGVSVHGVTLATADLRAGELFVAVRGAHRHGAEFAPDAIAMGAVAVVTDADGAALLADVRVPVLVVDDPRARLGGLAALVYGTGADADLPPLLAVTGTNGKTSVTHLMEGMLHGLGVTTGLSSTAERHIAGEVIPSRLTTPEASEMHALIGRMRQKDVQAILVEVSAQALTRHRVDGLVFDVAGFTNLSHDHLDDYADMTEYLAAKAALFTPERARRAVVCVDQPAGQAIAERAGIPVTTVLTAAIAEDPTAAADWRVDLVAETPEGTTFTLSGPAGSVTTTVPVIGPHMASNAGLAIVMLLEAGWEWDALTALIGDRAIDARLPGRIQRISGAGGPALYLDFGHSPDAFAKTLDAVRRVTPGRVVMVCGANGDRDTTKRADMGAVAALGSDVLVVTDQHPRSEDPALIRRALVDGARAARPGAVIHEVTPPEEAIATAVSLVGEGDAILWAGPGHQHYREIHGVRTPFDAEGAATDALRRAGWPVPA</sequence>
<name>A0A177KCX7_9MICO</name>
<comment type="pathway">
    <text evidence="11 12">Cell wall biogenesis; peptidoglycan biosynthesis.</text>
</comment>
<feature type="binding site" evidence="11">
    <location>
        <begin position="133"/>
        <end position="139"/>
    </location>
    <ligand>
        <name>ATP</name>
        <dbReference type="ChEBI" id="CHEBI:30616"/>
    </ligand>
</feature>
<dbReference type="GO" id="GO:0009252">
    <property type="term" value="P:peptidoglycan biosynthetic process"/>
    <property type="evidence" value="ECO:0007669"/>
    <property type="project" value="UniProtKB-UniRule"/>
</dbReference>
<dbReference type="GO" id="GO:0008360">
    <property type="term" value="P:regulation of cell shape"/>
    <property type="evidence" value="ECO:0007669"/>
    <property type="project" value="UniProtKB-KW"/>
</dbReference>
<dbReference type="SUPFAM" id="SSF53623">
    <property type="entry name" value="MurD-like peptide ligases, catalytic domain"/>
    <property type="match status" value="1"/>
</dbReference>
<comment type="PTM">
    <text evidence="11">Carboxylation is probably crucial for Mg(2+) binding and, consequently, for the gamma-phosphate positioning of ATP.</text>
</comment>
<evidence type="ECO:0000256" key="9">
    <source>
        <dbReference type="ARBA" id="ARBA00023306"/>
    </source>
</evidence>
<dbReference type="RefSeq" id="WP_064001497.1">
    <property type="nucleotide sequence ID" value="NZ_LSTV01000001.1"/>
</dbReference>
<evidence type="ECO:0000256" key="6">
    <source>
        <dbReference type="ARBA" id="ARBA00022840"/>
    </source>
</evidence>
<dbReference type="InterPro" id="IPR036615">
    <property type="entry name" value="Mur_ligase_C_dom_sf"/>
</dbReference>
<dbReference type="Pfam" id="PF02875">
    <property type="entry name" value="Mur_ligase_C"/>
    <property type="match status" value="1"/>
</dbReference>
<dbReference type="GO" id="GO:0051301">
    <property type="term" value="P:cell division"/>
    <property type="evidence" value="ECO:0007669"/>
    <property type="project" value="UniProtKB-KW"/>
</dbReference>
<keyword evidence="10 11" id="KW-0961">Cell wall biogenesis/degradation</keyword>
<feature type="binding site" evidence="11">
    <location>
        <begin position="175"/>
        <end position="176"/>
    </location>
    <ligand>
        <name>UDP-N-acetyl-alpha-D-muramoyl-L-alanyl-D-glutamate</name>
        <dbReference type="ChEBI" id="CHEBI:83900"/>
    </ligand>
</feature>
<dbReference type="InterPro" id="IPR000713">
    <property type="entry name" value="Mur_ligase_N"/>
</dbReference>
<feature type="modified residue" description="N6-carboxylysine" evidence="11">
    <location>
        <position position="242"/>
    </location>
</feature>
<evidence type="ECO:0000259" key="15">
    <source>
        <dbReference type="Pfam" id="PF08245"/>
    </source>
</evidence>
<evidence type="ECO:0000259" key="13">
    <source>
        <dbReference type="Pfam" id="PF01225"/>
    </source>
</evidence>
<dbReference type="Gene3D" id="3.40.1190.10">
    <property type="entry name" value="Mur-like, catalytic domain"/>
    <property type="match status" value="1"/>
</dbReference>
<dbReference type="SUPFAM" id="SSF63418">
    <property type="entry name" value="MurE/MurF N-terminal domain"/>
    <property type="match status" value="1"/>
</dbReference>
<evidence type="ECO:0000256" key="3">
    <source>
        <dbReference type="ARBA" id="ARBA00022598"/>
    </source>
</evidence>
<dbReference type="Gene3D" id="3.40.1390.10">
    <property type="entry name" value="MurE/MurF, N-terminal domain"/>
    <property type="match status" value="1"/>
</dbReference>
<gene>
    <name evidence="11" type="primary">murE</name>
    <name evidence="16" type="ORF">AYL44_01500</name>
</gene>
<dbReference type="Pfam" id="PF01225">
    <property type="entry name" value="Mur_ligase"/>
    <property type="match status" value="1"/>
</dbReference>
<dbReference type="EC" id="6.3.2.-" evidence="11"/>
<dbReference type="InterPro" id="IPR036565">
    <property type="entry name" value="Mur-like_cat_sf"/>
</dbReference>
<comment type="subcellular location">
    <subcellularLocation>
        <location evidence="11 12">Cytoplasm</location>
    </subcellularLocation>
</comment>
<dbReference type="Pfam" id="PF08245">
    <property type="entry name" value="Mur_ligase_M"/>
    <property type="match status" value="1"/>
</dbReference>
<dbReference type="SUPFAM" id="SSF53244">
    <property type="entry name" value="MurD-like peptide ligases, peptide-binding domain"/>
    <property type="match status" value="1"/>
</dbReference>
<keyword evidence="11" id="KW-0460">Magnesium</keyword>
<keyword evidence="7 11" id="KW-0133">Cell shape</keyword>
<feature type="binding site" evidence="11">
    <location>
        <position position="48"/>
    </location>
    <ligand>
        <name>UDP-N-acetyl-alpha-D-muramoyl-L-alanyl-D-glutamate</name>
        <dbReference type="ChEBI" id="CHEBI:83900"/>
    </ligand>
</feature>
<comment type="similarity">
    <text evidence="1 11">Belongs to the MurCDEF family. MurE subfamily.</text>
</comment>
<dbReference type="UniPathway" id="UPA00219"/>
<evidence type="ECO:0000256" key="10">
    <source>
        <dbReference type="ARBA" id="ARBA00023316"/>
    </source>
</evidence>
<dbReference type="EMBL" id="LSTV01000001">
    <property type="protein sequence ID" value="OAH50984.1"/>
    <property type="molecule type" value="Genomic_DNA"/>
</dbReference>
<comment type="function">
    <text evidence="11">Catalyzes the addition of an amino acid to the nucleotide precursor UDP-N-acetylmuramoyl-L-alanyl-D-glutamate (UMAG) in the biosynthesis of bacterial cell-wall peptidoglycan.</text>
</comment>
<dbReference type="OrthoDB" id="9800958at2"/>
<comment type="caution">
    <text evidence="16">The sequence shown here is derived from an EMBL/GenBank/DDBJ whole genome shotgun (WGS) entry which is preliminary data.</text>
</comment>
<feature type="domain" description="Mur ligase N-terminal catalytic" evidence="13">
    <location>
        <begin position="41"/>
        <end position="116"/>
    </location>
</feature>
<accession>A0A177KCX7</accession>
<evidence type="ECO:0000256" key="2">
    <source>
        <dbReference type="ARBA" id="ARBA00022490"/>
    </source>
</evidence>
<evidence type="ECO:0000256" key="7">
    <source>
        <dbReference type="ARBA" id="ARBA00022960"/>
    </source>
</evidence>
<evidence type="ECO:0000256" key="5">
    <source>
        <dbReference type="ARBA" id="ARBA00022741"/>
    </source>
</evidence>
<evidence type="ECO:0000256" key="12">
    <source>
        <dbReference type="RuleBase" id="RU004135"/>
    </source>
</evidence>
<evidence type="ECO:0000256" key="4">
    <source>
        <dbReference type="ARBA" id="ARBA00022618"/>
    </source>
</evidence>
<feature type="binding site" evidence="11">
    <location>
        <position position="210"/>
    </location>
    <ligand>
        <name>UDP-N-acetyl-alpha-D-muramoyl-L-alanyl-D-glutamate</name>
        <dbReference type="ChEBI" id="CHEBI:83900"/>
    </ligand>
</feature>